<evidence type="ECO:0000256" key="6">
    <source>
        <dbReference type="RuleBase" id="RU003345"/>
    </source>
</evidence>
<dbReference type="HOGENOM" id="CLU_005391_3_1_14"/>
<evidence type="ECO:0000313" key="8">
    <source>
        <dbReference type="EMBL" id="CCP23815.1"/>
    </source>
</evidence>
<dbReference type="InterPro" id="IPR016161">
    <property type="entry name" value="Ald_DH/histidinol_DH"/>
</dbReference>
<accession>L0RW76</accession>
<feature type="domain" description="Aldehyde dehydrogenase" evidence="7">
    <location>
        <begin position="50"/>
        <end position="447"/>
    </location>
</feature>
<dbReference type="GO" id="GO:0004029">
    <property type="term" value="F:aldehyde dehydrogenase (NAD+) activity"/>
    <property type="evidence" value="ECO:0007669"/>
    <property type="project" value="TreeGrafter"/>
</dbReference>
<dbReference type="InterPro" id="IPR012394">
    <property type="entry name" value="Aldehyde_DH_NAD(P)"/>
</dbReference>
<evidence type="ECO:0000256" key="5">
    <source>
        <dbReference type="PROSITE-ProRule" id="PRU10007"/>
    </source>
</evidence>
<dbReference type="STRING" id="1246955.MCYN_0083"/>
<dbReference type="InterPro" id="IPR015590">
    <property type="entry name" value="Aldehyde_DH_dom"/>
</dbReference>
<protein>
    <recommendedName>
        <fullName evidence="3">Aldehyde dehydrogenase</fullName>
    </recommendedName>
</protein>
<evidence type="ECO:0000256" key="1">
    <source>
        <dbReference type="ARBA" id="ARBA00009986"/>
    </source>
</evidence>
<reference evidence="9" key="1">
    <citation type="journal article" date="2013" name="Genome Announc.">
        <title>Complete genome sequence of Mycoplasma cynos strain C142.</title>
        <authorList>
            <person name="Walker C.A."/>
            <person name="Mannering S.A."/>
            <person name="Shields S."/>
            <person name="Blake D.P."/>
            <person name="Brownlie J."/>
        </authorList>
    </citation>
    <scope>NUCLEOTIDE SEQUENCE [LARGE SCALE GENOMIC DNA]</scope>
    <source>
        <strain evidence="9">C142</strain>
    </source>
</reference>
<evidence type="ECO:0000256" key="3">
    <source>
        <dbReference type="PIRNR" id="PIRNR036492"/>
    </source>
</evidence>
<dbReference type="Proteomes" id="UP000010466">
    <property type="component" value="Chromosome"/>
</dbReference>
<dbReference type="AlphaFoldDB" id="L0RW76"/>
<dbReference type="EMBL" id="HF559394">
    <property type="protein sequence ID" value="CCP23815.1"/>
    <property type="molecule type" value="Genomic_DNA"/>
</dbReference>
<comment type="similarity">
    <text evidence="1 3 6">Belongs to the aldehyde dehydrogenase family.</text>
</comment>
<dbReference type="PROSITE" id="PS00687">
    <property type="entry name" value="ALDEHYDE_DEHYDR_GLU"/>
    <property type="match status" value="1"/>
</dbReference>
<organism evidence="8 9">
    <name type="scientific">Mycoplasmopsis cynos (strain C142)</name>
    <name type="common">Mycoplasma cynos</name>
    <dbReference type="NCBI Taxonomy" id="1246955"/>
    <lineage>
        <taxon>Bacteria</taxon>
        <taxon>Bacillati</taxon>
        <taxon>Mycoplasmatota</taxon>
        <taxon>Mycoplasmoidales</taxon>
        <taxon>Metamycoplasmataceae</taxon>
        <taxon>Mycoplasmopsis</taxon>
    </lineage>
</organism>
<keyword evidence="2 3" id="KW-0560">Oxidoreductase</keyword>
<dbReference type="GO" id="GO:0005737">
    <property type="term" value="C:cytoplasm"/>
    <property type="evidence" value="ECO:0007669"/>
    <property type="project" value="TreeGrafter"/>
</dbReference>
<dbReference type="PIRSF" id="PIRSF036492">
    <property type="entry name" value="ALDH"/>
    <property type="match status" value="1"/>
</dbReference>
<dbReference type="GO" id="GO:0006081">
    <property type="term" value="P:aldehyde metabolic process"/>
    <property type="evidence" value="ECO:0007669"/>
    <property type="project" value="InterPro"/>
</dbReference>
<proteinExistence type="inferred from homology"/>
<sequence length="479" mass="55868">MLWTCIVNSIDVDFFLDFFQNVVFFWYMNTKNYQIFLKQKESYLNNGPLDLKTRIKTLKKLKELIMFYQSDIEKVLYLDLKKTPSQAFHSEISLIYNSINLTLKKLKKWTRPKSIKTPWFLFGSKSYIKYEAYGVVGIYSPWNYPFLLSFDPIIAAISAGNRIILKASEVSENSWTLINKIINDNFDDSIMYCSSNDMNEFKIFNELNFDLIFFTGSSNIGKIIAENAAKNLIPTILELGGKSPSIIFDDANIKSTVKNIIFGKFLNSGQICTAHDYILIDNKIKDEFYQEFKRQLNEYKIYDNFGKIINQKHFNRILSLLDNDKLSLLNKNESKLTIEPFVYFASQDERIMQEEIFGPILPILSFENFNELKNILQKQPNPLVIYLFGKNKRNFEIEKYFKSGSVIINNTISFLSNTYLPFGGVGNSGNGRYHGYEGFKSFSNPKSFFKSFSFIKPSFLTFGKETNFKKQILEWIFKK</sequence>
<dbReference type="PANTHER" id="PTHR43570:SF16">
    <property type="entry name" value="ALDEHYDE DEHYDROGENASE TYPE III, ISOFORM Q"/>
    <property type="match status" value="1"/>
</dbReference>
<dbReference type="Pfam" id="PF00171">
    <property type="entry name" value="Aldedh"/>
    <property type="match status" value="1"/>
</dbReference>
<gene>
    <name evidence="8" type="primary">MCYN0083</name>
    <name evidence="8" type="ordered locus">MCYN_0083</name>
</gene>
<dbReference type="PANTHER" id="PTHR43570">
    <property type="entry name" value="ALDEHYDE DEHYDROGENASE"/>
    <property type="match status" value="1"/>
</dbReference>
<name>L0RW76_MYCC1</name>
<dbReference type="InterPro" id="IPR016163">
    <property type="entry name" value="Ald_DH_C"/>
</dbReference>
<evidence type="ECO:0000256" key="2">
    <source>
        <dbReference type="ARBA" id="ARBA00023002"/>
    </source>
</evidence>
<dbReference type="PATRIC" id="fig|1246955.3.peg.73"/>
<dbReference type="Gene3D" id="3.40.309.10">
    <property type="entry name" value="Aldehyde Dehydrogenase, Chain A, domain 2"/>
    <property type="match status" value="1"/>
</dbReference>
<keyword evidence="9" id="KW-1185">Reference proteome</keyword>
<dbReference type="InterPro" id="IPR016162">
    <property type="entry name" value="Ald_DH_N"/>
</dbReference>
<feature type="active site" evidence="4 5">
    <location>
        <position position="238"/>
    </location>
</feature>
<evidence type="ECO:0000259" key="7">
    <source>
        <dbReference type="Pfam" id="PF00171"/>
    </source>
</evidence>
<dbReference type="SUPFAM" id="SSF53720">
    <property type="entry name" value="ALDH-like"/>
    <property type="match status" value="1"/>
</dbReference>
<evidence type="ECO:0000313" key="9">
    <source>
        <dbReference type="Proteomes" id="UP000010466"/>
    </source>
</evidence>
<feature type="active site" evidence="4">
    <location>
        <position position="272"/>
    </location>
</feature>
<dbReference type="Gene3D" id="3.40.605.10">
    <property type="entry name" value="Aldehyde Dehydrogenase, Chain A, domain 1"/>
    <property type="match status" value="1"/>
</dbReference>
<dbReference type="eggNOG" id="COG1012">
    <property type="taxonomic scope" value="Bacteria"/>
</dbReference>
<dbReference type="KEGG" id="mcy:MCYN_0083"/>
<dbReference type="InterPro" id="IPR029510">
    <property type="entry name" value="Ald_DH_CS_GLU"/>
</dbReference>
<evidence type="ECO:0000256" key="4">
    <source>
        <dbReference type="PIRSR" id="PIRSR036492-1"/>
    </source>
</evidence>